<proteinExistence type="predicted"/>
<protein>
    <recommendedName>
        <fullName evidence="3">ENR1 protein</fullName>
    </recommendedName>
</protein>
<dbReference type="InterPro" id="IPR018154">
    <property type="entry name" value="TLV/ENV_coat_polyprotein"/>
</dbReference>
<dbReference type="CDD" id="cd09850">
    <property type="entry name" value="Ebola-like_HR1-HR2"/>
    <property type="match status" value="1"/>
</dbReference>
<dbReference type="PANTHER" id="PTHR10424:SF68">
    <property type="entry name" value="ENDOGENOUS RETROVIRUS GROUP 3 MEMBER 1 ENV POLYPROTEIN"/>
    <property type="match status" value="1"/>
</dbReference>
<dbReference type="PANTHER" id="PTHR10424">
    <property type="entry name" value="VIRAL ENVELOPE PROTEIN"/>
    <property type="match status" value="1"/>
</dbReference>
<dbReference type="Gene3D" id="1.10.287.210">
    <property type="match status" value="1"/>
</dbReference>
<keyword evidence="1" id="KW-0812">Transmembrane</keyword>
<sequence length="172" mass="19016">MLNRIIRLQAVVEIITNETARALNLLAKQGTKMRNAVYQNCLALDYLLDSEGGVCGKFNLSNCCLQIDDEGKAIEEITEGIIKLAHVPVQTWKSWDPNSLFGGWFSAIGGFKTLVGAVGLILGACTILPCFLLLVIRSIRSIIEATIERKTAAHVMMLWKYKPLNQENALQP</sequence>
<evidence type="ECO:0008006" key="3">
    <source>
        <dbReference type="Google" id="ProtNLM"/>
    </source>
</evidence>
<evidence type="ECO:0000313" key="2">
    <source>
        <dbReference type="Ensembl" id="ENSCCNP00000027110.1"/>
    </source>
</evidence>
<name>A0A8C0XHC1_CASCN</name>
<keyword evidence="1" id="KW-1133">Transmembrane helix</keyword>
<dbReference type="Ensembl" id="ENSCCNT00000034343.1">
    <property type="protein sequence ID" value="ENSCCNP00000027110.1"/>
    <property type="gene ID" value="ENSCCNG00000026250.1"/>
</dbReference>
<reference evidence="2" key="1">
    <citation type="submission" date="2023-09" db="UniProtKB">
        <authorList>
            <consortium name="Ensembl"/>
        </authorList>
    </citation>
    <scope>IDENTIFICATION</scope>
</reference>
<organism evidence="2">
    <name type="scientific">Castor canadensis</name>
    <name type="common">American beaver</name>
    <dbReference type="NCBI Taxonomy" id="51338"/>
    <lineage>
        <taxon>Eukaryota</taxon>
        <taxon>Metazoa</taxon>
        <taxon>Chordata</taxon>
        <taxon>Craniata</taxon>
        <taxon>Vertebrata</taxon>
        <taxon>Euteleostomi</taxon>
        <taxon>Mammalia</taxon>
        <taxon>Eutheria</taxon>
        <taxon>Euarchontoglires</taxon>
        <taxon>Glires</taxon>
        <taxon>Rodentia</taxon>
        <taxon>Castorimorpha</taxon>
        <taxon>Castoridae</taxon>
        <taxon>Castor</taxon>
    </lineage>
</organism>
<dbReference type="SUPFAM" id="SSF58069">
    <property type="entry name" value="Virus ectodomain"/>
    <property type="match status" value="1"/>
</dbReference>
<dbReference type="AlphaFoldDB" id="A0A8C0XHC1"/>
<evidence type="ECO:0000256" key="1">
    <source>
        <dbReference type="SAM" id="Phobius"/>
    </source>
</evidence>
<keyword evidence="1" id="KW-0472">Membrane</keyword>
<feature type="transmembrane region" description="Helical" evidence="1">
    <location>
        <begin position="114"/>
        <end position="136"/>
    </location>
</feature>
<accession>A0A8C0XHC1</accession>